<evidence type="ECO:0000313" key="2">
    <source>
        <dbReference type="EMBL" id="KAG6778776.1"/>
    </source>
</evidence>
<sequence>MEEDLESGDEDMLFISSSSDHPTDSWILDSTFTYHMTPNKYWLNNYRRILDLRKNLISLGILDCDGFSFKSKSGAIVIEFETDSIVLWHKQVGHMDERKIMEIHKKNLLKGCTQEEKKQVLKNYSNNDNESIRDVNKLKTLLSRELGIKDLGTAKKILVMKINRDRTTRRLWWRLWLSQYSYIEKVLEMFIMDNAKPLSWISDNVEIVVVYGL</sequence>
<organism evidence="2 3">
    <name type="scientific">Populus tomentosa</name>
    <name type="common">Chinese white poplar</name>
    <dbReference type="NCBI Taxonomy" id="118781"/>
    <lineage>
        <taxon>Eukaryota</taxon>
        <taxon>Viridiplantae</taxon>
        <taxon>Streptophyta</taxon>
        <taxon>Embryophyta</taxon>
        <taxon>Tracheophyta</taxon>
        <taxon>Spermatophyta</taxon>
        <taxon>Magnoliopsida</taxon>
        <taxon>eudicotyledons</taxon>
        <taxon>Gunneridae</taxon>
        <taxon>Pentapetalae</taxon>
        <taxon>rosids</taxon>
        <taxon>fabids</taxon>
        <taxon>Malpighiales</taxon>
        <taxon>Salicaceae</taxon>
        <taxon>Saliceae</taxon>
        <taxon>Populus</taxon>
    </lineage>
</organism>
<dbReference type="EMBL" id="JAAWWB010000007">
    <property type="protein sequence ID" value="KAG6778776.1"/>
    <property type="molecule type" value="Genomic_DNA"/>
</dbReference>
<accession>A0A8X8CWV1</accession>
<dbReference type="InterPro" id="IPR025724">
    <property type="entry name" value="GAG-pre-integrase_dom"/>
</dbReference>
<name>A0A8X8CWV1_POPTO</name>
<evidence type="ECO:0000259" key="1">
    <source>
        <dbReference type="Pfam" id="PF13976"/>
    </source>
</evidence>
<reference evidence="2" key="1">
    <citation type="journal article" date="2020" name="bioRxiv">
        <title>Hybrid origin of Populus tomentosa Carr. identified through genome sequencing and phylogenomic analysis.</title>
        <authorList>
            <person name="An X."/>
            <person name="Gao K."/>
            <person name="Chen Z."/>
            <person name="Li J."/>
            <person name="Yang X."/>
            <person name="Yang X."/>
            <person name="Zhou J."/>
            <person name="Guo T."/>
            <person name="Zhao T."/>
            <person name="Huang S."/>
            <person name="Miao D."/>
            <person name="Khan W.U."/>
            <person name="Rao P."/>
            <person name="Ye M."/>
            <person name="Lei B."/>
            <person name="Liao W."/>
            <person name="Wang J."/>
            <person name="Ji L."/>
            <person name="Li Y."/>
            <person name="Guo B."/>
            <person name="Mustafa N.S."/>
            <person name="Li S."/>
            <person name="Yun Q."/>
            <person name="Keller S.R."/>
            <person name="Mao J."/>
            <person name="Zhang R."/>
            <person name="Strauss S.H."/>
        </authorList>
    </citation>
    <scope>NUCLEOTIDE SEQUENCE</scope>
    <source>
        <strain evidence="2">GM15</strain>
        <tissue evidence="2">Leaf</tissue>
    </source>
</reference>
<protein>
    <recommendedName>
        <fullName evidence="1">GAG-pre-integrase domain-containing protein</fullName>
    </recommendedName>
</protein>
<gene>
    <name evidence="2" type="ORF">POTOM_015122</name>
</gene>
<evidence type="ECO:0000313" key="3">
    <source>
        <dbReference type="Proteomes" id="UP000886885"/>
    </source>
</evidence>
<keyword evidence="3" id="KW-1185">Reference proteome</keyword>
<dbReference type="Pfam" id="PF13976">
    <property type="entry name" value="gag_pre-integrs"/>
    <property type="match status" value="1"/>
</dbReference>
<dbReference type="Proteomes" id="UP000886885">
    <property type="component" value="Chromosome 4A"/>
</dbReference>
<feature type="domain" description="GAG-pre-integrase" evidence="1">
    <location>
        <begin position="72"/>
        <end position="117"/>
    </location>
</feature>
<dbReference type="AlphaFoldDB" id="A0A8X8CWV1"/>
<dbReference type="OrthoDB" id="1730120at2759"/>
<proteinExistence type="predicted"/>
<comment type="caution">
    <text evidence="2">The sequence shown here is derived from an EMBL/GenBank/DDBJ whole genome shotgun (WGS) entry which is preliminary data.</text>
</comment>